<accession>A0A4R1PX01</accession>
<dbReference type="InterPro" id="IPR006699">
    <property type="entry name" value="GlpP"/>
</dbReference>
<dbReference type="Proteomes" id="UP000295063">
    <property type="component" value="Unassembled WGS sequence"/>
</dbReference>
<keyword evidence="2" id="KW-1185">Reference proteome</keyword>
<dbReference type="Gene3D" id="3.20.20.70">
    <property type="entry name" value="Aldolase class I"/>
    <property type="match status" value="1"/>
</dbReference>
<evidence type="ECO:0000313" key="1">
    <source>
        <dbReference type="EMBL" id="TCL36198.1"/>
    </source>
</evidence>
<dbReference type="PANTHER" id="PTHR35787:SF1">
    <property type="entry name" value="GLYCEROL UPTAKE OPERON ANTITERMINATOR REGULATORY PROTEIN"/>
    <property type="match status" value="1"/>
</dbReference>
<comment type="caution">
    <text evidence="1">The sequence shown here is derived from an EMBL/GenBank/DDBJ whole genome shotgun (WGS) entry which is preliminary data.</text>
</comment>
<dbReference type="PANTHER" id="PTHR35787">
    <property type="entry name" value="GLYCEROL UPTAKE OPERON ANTITERMINATOR REGULATORY PROTEIN"/>
    <property type="match status" value="1"/>
</dbReference>
<organism evidence="1 2">
    <name type="scientific">Anaerospora hongkongensis</name>
    <dbReference type="NCBI Taxonomy" id="244830"/>
    <lineage>
        <taxon>Bacteria</taxon>
        <taxon>Bacillati</taxon>
        <taxon>Bacillota</taxon>
        <taxon>Negativicutes</taxon>
        <taxon>Selenomonadales</taxon>
        <taxon>Sporomusaceae</taxon>
        <taxon>Anaerospora</taxon>
    </lineage>
</organism>
<dbReference type="Pfam" id="PF04309">
    <property type="entry name" value="G3P_antiterm"/>
    <property type="match status" value="1"/>
</dbReference>
<dbReference type="AlphaFoldDB" id="A0A4R1PX01"/>
<evidence type="ECO:0000313" key="2">
    <source>
        <dbReference type="Proteomes" id="UP000295063"/>
    </source>
</evidence>
<dbReference type="EMBL" id="SLUI01000009">
    <property type="protein sequence ID" value="TCL36198.1"/>
    <property type="molecule type" value="Genomic_DNA"/>
</dbReference>
<dbReference type="GO" id="GO:0006355">
    <property type="term" value="P:regulation of DNA-templated transcription"/>
    <property type="evidence" value="ECO:0007669"/>
    <property type="project" value="InterPro"/>
</dbReference>
<dbReference type="SUPFAM" id="SSF110391">
    <property type="entry name" value="GlpP-like"/>
    <property type="match status" value="1"/>
</dbReference>
<dbReference type="InterPro" id="IPR013785">
    <property type="entry name" value="Aldolase_TIM"/>
</dbReference>
<gene>
    <name evidence="1" type="ORF">EV210_109147</name>
</gene>
<protein>
    <submittedName>
        <fullName evidence="1">Glycerol uptake operon antiterminator</fullName>
    </submittedName>
</protein>
<dbReference type="RefSeq" id="WP_376746772.1">
    <property type="nucleotide sequence ID" value="NZ_DAIMLW010000048.1"/>
</dbReference>
<dbReference type="GO" id="GO:0006071">
    <property type="term" value="P:glycerol metabolic process"/>
    <property type="evidence" value="ECO:0007669"/>
    <property type="project" value="InterPro"/>
</dbReference>
<name>A0A4R1PX01_9FIRM</name>
<reference evidence="1 2" key="1">
    <citation type="submission" date="2019-03" db="EMBL/GenBank/DDBJ databases">
        <title>Genomic Encyclopedia of Type Strains, Phase IV (KMG-IV): sequencing the most valuable type-strain genomes for metagenomic binning, comparative biology and taxonomic classification.</title>
        <authorList>
            <person name="Goeker M."/>
        </authorList>
    </citation>
    <scope>NUCLEOTIDE SEQUENCE [LARGE SCALE GENOMIC DNA]</scope>
    <source>
        <strain evidence="1 2">DSM 15969</strain>
    </source>
</reference>
<sequence length="191" mass="20601">MIPQGILKLLCNGPVIPAVRNPEDFKFAMESTSPGVILLFGDINTLPGLLEQAKQHKKRLIIHLDLVEGIGKDKAGIRFLARLGVSALITTKSHLAKFAREESMIVIQRLFLMDSEALKSGIQFLRGFKPDALEVLPGSIPAAAVQELIQKTGIPILAGGLMTTPADVQQAIDNGICAVSTSRRALWTIKG</sequence>
<proteinExistence type="predicted"/>
<dbReference type="PIRSF" id="PIRSF016897">
    <property type="entry name" value="GlpP"/>
    <property type="match status" value="1"/>
</dbReference>